<protein>
    <submittedName>
        <fullName evidence="1">Uncharacterized protein</fullName>
    </submittedName>
</protein>
<name>A0ACC3C5P7_PYRYE</name>
<proteinExistence type="predicted"/>
<reference evidence="1" key="1">
    <citation type="submission" date="2019-11" db="EMBL/GenBank/DDBJ databases">
        <title>Nori genome reveals adaptations in red seaweeds to the harsh intertidal environment.</title>
        <authorList>
            <person name="Wang D."/>
            <person name="Mao Y."/>
        </authorList>
    </citation>
    <scope>NUCLEOTIDE SEQUENCE</scope>
    <source>
        <tissue evidence="1">Gametophyte</tissue>
    </source>
</reference>
<comment type="caution">
    <text evidence="1">The sequence shown here is derived from an EMBL/GenBank/DDBJ whole genome shotgun (WGS) entry which is preliminary data.</text>
</comment>
<evidence type="ECO:0000313" key="1">
    <source>
        <dbReference type="EMBL" id="KAK1865507.1"/>
    </source>
</evidence>
<accession>A0ACC3C5P7</accession>
<organism evidence="1 2">
    <name type="scientific">Pyropia yezoensis</name>
    <name type="common">Susabi-nori</name>
    <name type="synonym">Porphyra yezoensis</name>
    <dbReference type="NCBI Taxonomy" id="2788"/>
    <lineage>
        <taxon>Eukaryota</taxon>
        <taxon>Rhodophyta</taxon>
        <taxon>Bangiophyceae</taxon>
        <taxon>Bangiales</taxon>
        <taxon>Bangiaceae</taxon>
        <taxon>Pyropia</taxon>
    </lineage>
</organism>
<dbReference type="EMBL" id="CM020619">
    <property type="protein sequence ID" value="KAK1865507.1"/>
    <property type="molecule type" value="Genomic_DNA"/>
</dbReference>
<keyword evidence="2" id="KW-1185">Reference proteome</keyword>
<dbReference type="Proteomes" id="UP000798662">
    <property type="component" value="Chromosome 2"/>
</dbReference>
<sequence>MGAREVPGETTAPPPGCNARGTDRDNGGSDGGGEEGGGGGGEGVAEGGGAGPTDVGGDGSRMVAALPAVAPPSAAADAVAPAATKAPPGDRPYDGSARTRGATLWGTPPPAHVVLGVEAPDAARRAAQRVTSLSHREGVWGRDGSTPSGGDDGGGGGTDGGGGEGGGRGVAGGLGEPTGASPSVGGSERPLAGLMKRVKRVATVTAFSTVTTTQEHTLIKLEAISAREMWLLNLIQGVAVVFALVYTPTVTFLARGPWRAAGCTAARCEARHFAAVEWFNLVFSSVVLILMAAYSLWFAYVLFYRARQRRPEVLWACILLPVVLAVNNPAFYLDRVTVLGGGPSRVGASVLAGVRYVSNAYAVSAFTLYVLLKFGSFARSAGLEDPYPPRFYAIRLAGVGAVFFAMLAVCGSLRLEMSPQPLVSLAALSRRGAATIATISAAVGVGALQLLLFVCFLLQYRRASRRIAQRGYVETRLKHLNLHFFFSHTLLPLGTTLILTSVCAVLFPLDLVVGEEAAAAGAEAGAPPAPGPFSWAETLSLDVPYYARAGIVLVYCVYALIETRVSLPSTYKPTWLEKQLLERLSGGDSVPGGGAGGGELGLGAAAAASLAGAAATTPTAGFGDEEAVAAAELPFLWENERDTDGREVPQTHKLVIEEVVLLFNMSWLVYLTDPVIEAALEDEGAAGFRLRHVWREAQRDLVVLVLERADVVLVAFRGTVSVANWYTNVRISQEPHVPLEDPPWLRPLWRSPAWGAKRPRVHSGFWMAYESVRSELLDDVRRCLTEVPNRRVMVTGHSLGGALATLCAFDCRVQLGLSELDVTVITFGSPRVGNRAFTRRFLAAVPVCFRIMNHSDGVTNVPSSFFSNFEHVPRGVLVDGYGNLIIDPMFVDLKLFHGTAFTPHLMEGYRDSLNAFIDTAIDSRYEPKWIDFDRYAGSEESATAAMRQDAEALRDITSFLPFDNDRTIGANIGSVLSRLNALATDAVRQPLEVVSESVREQRRSIASRRSSVISPADGATGDWEEVGGGGYGGGGRPDDISGGGGGSESVRNSRHWGGGEGSLGRGRQASRLPRIGGGGGGGAGEGAKGRGAGAPARRRGVVSEAEEELPPRHATLSASSGALSSRGSLPNGGGDGPAGRPLPSPPVDALVSEASTPDSGGGFFDAAPPVDGA</sequence>
<gene>
    <name evidence="1" type="ORF">I4F81_008038</name>
</gene>
<evidence type="ECO:0000313" key="2">
    <source>
        <dbReference type="Proteomes" id="UP000798662"/>
    </source>
</evidence>